<evidence type="ECO:0000256" key="1">
    <source>
        <dbReference type="SAM" id="MobiDB-lite"/>
    </source>
</evidence>
<dbReference type="RefSeq" id="WP_338752283.1">
    <property type="nucleotide sequence ID" value="NZ_CP144913.1"/>
</dbReference>
<name>A0ABZ2MM13_9MICO</name>
<dbReference type="Proteomes" id="UP001382727">
    <property type="component" value="Chromosome"/>
</dbReference>
<evidence type="ECO:0000313" key="3">
    <source>
        <dbReference type="Proteomes" id="UP001382727"/>
    </source>
</evidence>
<reference evidence="2 3" key="1">
    <citation type="submission" date="2024-02" db="EMBL/GenBank/DDBJ databases">
        <title>Janibacter sp. nov., isolated from gut of marine sandworm.</title>
        <authorList>
            <person name="Kim B."/>
            <person name="Jun M.O."/>
            <person name="Shin N.-R."/>
        </authorList>
    </citation>
    <scope>NUCLEOTIDE SEQUENCE [LARGE SCALE GENOMIC DNA]</scope>
    <source>
        <strain evidence="2 3">A1S7</strain>
    </source>
</reference>
<gene>
    <name evidence="2" type="ORF">V1351_07680</name>
</gene>
<proteinExistence type="predicted"/>
<sequence>MPQGVVSGALDRALVDRGEEMMVELERGEDCRFDESFGEGDHRPGGRELELVDEASRYGPK</sequence>
<evidence type="ECO:0000313" key="2">
    <source>
        <dbReference type="EMBL" id="WXB77939.1"/>
    </source>
</evidence>
<protein>
    <submittedName>
        <fullName evidence="2">Uncharacterized protein</fullName>
    </submittedName>
</protein>
<feature type="region of interest" description="Disordered" evidence="1">
    <location>
        <begin position="34"/>
        <end position="61"/>
    </location>
</feature>
<organism evidence="2 3">
    <name type="scientific">Janibacter alittae</name>
    <dbReference type="NCBI Taxonomy" id="3115209"/>
    <lineage>
        <taxon>Bacteria</taxon>
        <taxon>Bacillati</taxon>
        <taxon>Actinomycetota</taxon>
        <taxon>Actinomycetes</taxon>
        <taxon>Micrococcales</taxon>
        <taxon>Intrasporangiaceae</taxon>
        <taxon>Janibacter</taxon>
    </lineage>
</organism>
<keyword evidence="3" id="KW-1185">Reference proteome</keyword>
<accession>A0ABZ2MM13</accession>
<dbReference type="EMBL" id="CP144913">
    <property type="protein sequence ID" value="WXB77939.1"/>
    <property type="molecule type" value="Genomic_DNA"/>
</dbReference>